<reference evidence="1" key="1">
    <citation type="submission" date="2018-11" db="EMBL/GenBank/DDBJ databases">
        <authorList>
            <person name="Grassa J C."/>
        </authorList>
    </citation>
    <scope>NUCLEOTIDE SEQUENCE [LARGE SCALE GENOMIC DNA]</scope>
</reference>
<protein>
    <submittedName>
        <fullName evidence="1">Uncharacterized protein</fullName>
    </submittedName>
</protein>
<organism evidence="1 2">
    <name type="scientific">Cannabis sativa</name>
    <name type="common">Hemp</name>
    <name type="synonym">Marijuana</name>
    <dbReference type="NCBI Taxonomy" id="3483"/>
    <lineage>
        <taxon>Eukaryota</taxon>
        <taxon>Viridiplantae</taxon>
        <taxon>Streptophyta</taxon>
        <taxon>Embryophyta</taxon>
        <taxon>Tracheophyta</taxon>
        <taxon>Spermatophyta</taxon>
        <taxon>Magnoliopsida</taxon>
        <taxon>eudicotyledons</taxon>
        <taxon>Gunneridae</taxon>
        <taxon>Pentapetalae</taxon>
        <taxon>rosids</taxon>
        <taxon>fabids</taxon>
        <taxon>Rosales</taxon>
        <taxon>Cannabaceae</taxon>
        <taxon>Cannabis</taxon>
    </lineage>
</organism>
<proteinExistence type="predicted"/>
<dbReference type="Gramene" id="evm.model.08.553">
    <property type="protein sequence ID" value="cds.evm.model.08.553"/>
    <property type="gene ID" value="evm.TU.08.553"/>
</dbReference>
<sequence>MSGGAVDGKDVDPLMLKSVKEKGVSSVEFFVVILYAHNTLGCSSTHLPLASSSLFFKDATIVLFVNCACSFNCVYLGVENDSSSLCCMEWSGYWASTTIEWHWKYGLSFLPTVTSAKASFSSWFYLVYASKTVLDA</sequence>
<dbReference type="EMBL" id="UZAU01000685">
    <property type="status" value="NOT_ANNOTATED_CDS"/>
    <property type="molecule type" value="Genomic_DNA"/>
</dbReference>
<evidence type="ECO:0000313" key="2">
    <source>
        <dbReference type="Proteomes" id="UP000596661"/>
    </source>
</evidence>
<dbReference type="EnsemblPlants" id="evm.model.08.553">
    <property type="protein sequence ID" value="cds.evm.model.08.553"/>
    <property type="gene ID" value="evm.TU.08.553"/>
</dbReference>
<accession>A0A803QBM0</accession>
<keyword evidence="2" id="KW-1185">Reference proteome</keyword>
<dbReference type="Proteomes" id="UP000596661">
    <property type="component" value="Chromosome 8"/>
</dbReference>
<name>A0A803QBM0_CANSA</name>
<dbReference type="AlphaFoldDB" id="A0A803QBM0"/>
<reference evidence="1" key="2">
    <citation type="submission" date="2021-03" db="UniProtKB">
        <authorList>
            <consortium name="EnsemblPlants"/>
        </authorList>
    </citation>
    <scope>IDENTIFICATION</scope>
</reference>
<evidence type="ECO:0000313" key="1">
    <source>
        <dbReference type="EnsemblPlants" id="cds.evm.model.08.553"/>
    </source>
</evidence>